<dbReference type="EMBL" id="PFSJ01000028">
    <property type="protein sequence ID" value="PJC23354.1"/>
    <property type="molecule type" value="Genomic_DNA"/>
</dbReference>
<sequence>MIYIKSIEDINNLRIGGKISANIMNNALKMVVPGVSTFEINEKIEKLMKKEGVVPWFKEIDNYPYATCISVNEAWIHGMPSKYKLKHGDIVSIDLGVKYGKYYIDHCWTVVATNSHSDNPMLDLNHDDSDIAKFLKVGVESLEKAISNFVEGLRVGDISSTMQQTVENAGYSVVREYTGHGVGIKAHEDPLIACYGTKGAGELLKNGMVFAIEVMYAIGNSKIVVGNDGWTVSTKDKKISGMFEHTVALTENGPEILTI</sequence>
<feature type="binding site" evidence="6">
    <location>
        <position position="105"/>
    </location>
    <ligand>
        <name>a divalent metal cation</name>
        <dbReference type="ChEBI" id="CHEBI:60240"/>
        <label>2</label>
        <note>catalytic</note>
    </ligand>
</feature>
<feature type="binding site" evidence="6">
    <location>
        <position position="213"/>
    </location>
    <ligand>
        <name>a divalent metal cation</name>
        <dbReference type="ChEBI" id="CHEBI:60240"/>
        <label>2</label>
        <note>catalytic</note>
    </ligand>
</feature>
<comment type="function">
    <text evidence="1 6">Removes the N-terminal methionine from nascent proteins. The N-terminal methionine is often cleaved when the second residue in the primary sequence is small and uncharged (Met-Ala-, Cys, Gly, Pro, Ser, Thr, or Val). Requires deformylation of the N(alpha)-formylated initiator methionine before it can be hydrolyzed.</text>
</comment>
<dbReference type="GO" id="GO:0005829">
    <property type="term" value="C:cytosol"/>
    <property type="evidence" value="ECO:0007669"/>
    <property type="project" value="TreeGrafter"/>
</dbReference>
<dbReference type="GO" id="GO:0004239">
    <property type="term" value="F:initiator methionyl aminopeptidase activity"/>
    <property type="evidence" value="ECO:0007669"/>
    <property type="project" value="UniProtKB-UniRule"/>
</dbReference>
<feature type="binding site" evidence="6">
    <location>
        <position position="105"/>
    </location>
    <ligand>
        <name>a divalent metal cation</name>
        <dbReference type="ChEBI" id="CHEBI:60240"/>
        <label>1</label>
    </ligand>
</feature>
<feature type="binding site" evidence="6">
    <location>
        <position position="244"/>
    </location>
    <ligand>
        <name>a divalent metal cation</name>
        <dbReference type="ChEBI" id="CHEBI:60240"/>
        <label>2</label>
        <note>catalytic</note>
    </ligand>
</feature>
<reference evidence="10" key="1">
    <citation type="submission" date="2017-09" db="EMBL/GenBank/DDBJ databases">
        <title>Depth-based differentiation of microbial function through sediment-hosted aquifers and enrichment of novel symbionts in the deep terrestrial subsurface.</title>
        <authorList>
            <person name="Probst A.J."/>
            <person name="Ladd B."/>
            <person name="Jarett J.K."/>
            <person name="Geller-Mcgrath D.E."/>
            <person name="Sieber C.M.K."/>
            <person name="Emerson J.B."/>
            <person name="Anantharaman K."/>
            <person name="Thomas B.C."/>
            <person name="Malmstrom R."/>
            <person name="Stieglmeier M."/>
            <person name="Klingl A."/>
            <person name="Woyke T."/>
            <person name="Ryan C.M."/>
            <person name="Banfield J.F."/>
        </authorList>
    </citation>
    <scope>NUCLEOTIDE SEQUENCE [LARGE SCALE GENOMIC DNA]</scope>
</reference>
<dbReference type="PANTHER" id="PTHR43330:SF27">
    <property type="entry name" value="METHIONINE AMINOPEPTIDASE"/>
    <property type="match status" value="1"/>
</dbReference>
<dbReference type="Gene3D" id="3.90.230.10">
    <property type="entry name" value="Creatinase/methionine aminopeptidase superfamily"/>
    <property type="match status" value="1"/>
</dbReference>
<dbReference type="AlphaFoldDB" id="A0A2M8EKT3"/>
<evidence type="ECO:0000256" key="4">
    <source>
        <dbReference type="ARBA" id="ARBA00022723"/>
    </source>
</evidence>
<keyword evidence="4 6" id="KW-0479">Metal-binding</keyword>
<dbReference type="GO" id="GO:0070006">
    <property type="term" value="F:metalloaminopeptidase activity"/>
    <property type="evidence" value="ECO:0007669"/>
    <property type="project" value="UniProtKB-UniRule"/>
</dbReference>
<dbReference type="HAMAP" id="MF_01974">
    <property type="entry name" value="MetAP_1"/>
    <property type="match status" value="1"/>
</dbReference>
<proteinExistence type="inferred from homology"/>
<comment type="cofactor">
    <cofactor evidence="6">
        <name>Co(2+)</name>
        <dbReference type="ChEBI" id="CHEBI:48828"/>
    </cofactor>
    <cofactor evidence="6">
        <name>Zn(2+)</name>
        <dbReference type="ChEBI" id="CHEBI:29105"/>
    </cofactor>
    <cofactor evidence="6">
        <name>Mn(2+)</name>
        <dbReference type="ChEBI" id="CHEBI:29035"/>
    </cofactor>
    <cofactor evidence="6">
        <name>Fe(2+)</name>
        <dbReference type="ChEBI" id="CHEBI:29033"/>
    </cofactor>
    <text evidence="6">Binds 2 divalent metal cations per subunit. Has a high-affinity and a low affinity metal-binding site. The true nature of the physiological cofactor is under debate. The enzyme is active with cobalt, zinc, manganese or divalent iron ions. Most likely, methionine aminopeptidases function as mononuclear Fe(2+)-metalloproteases under physiological conditions, and the catalytically relevant metal-binding site has been assigned to the histidine-containing high-affinity site.</text>
</comment>
<dbReference type="SUPFAM" id="SSF55920">
    <property type="entry name" value="Creatinase/aminopeptidase"/>
    <property type="match status" value="1"/>
</dbReference>
<dbReference type="Proteomes" id="UP000229756">
    <property type="component" value="Unassembled WGS sequence"/>
</dbReference>
<feature type="binding site" evidence="6">
    <location>
        <position position="77"/>
    </location>
    <ligand>
        <name>substrate</name>
    </ligand>
</feature>
<dbReference type="GO" id="GO:0006508">
    <property type="term" value="P:proteolysis"/>
    <property type="evidence" value="ECO:0007669"/>
    <property type="project" value="UniProtKB-KW"/>
</dbReference>
<evidence type="ECO:0000313" key="10">
    <source>
        <dbReference type="Proteomes" id="UP000229756"/>
    </source>
</evidence>
<keyword evidence="3 6" id="KW-0645">Protease</keyword>
<evidence type="ECO:0000256" key="3">
    <source>
        <dbReference type="ARBA" id="ARBA00022670"/>
    </source>
</evidence>
<comment type="subunit">
    <text evidence="6">Monomer.</text>
</comment>
<dbReference type="GO" id="GO:0046872">
    <property type="term" value="F:metal ion binding"/>
    <property type="evidence" value="ECO:0007669"/>
    <property type="project" value="UniProtKB-UniRule"/>
</dbReference>
<comment type="similarity">
    <text evidence="6">Belongs to the peptidase M24A family. Methionine aminopeptidase type 1 subfamily.</text>
</comment>
<organism evidence="9 10">
    <name type="scientific">candidate division WWE3 bacterium CG_4_9_14_0_2_um_filter_35_11</name>
    <dbReference type="NCBI Taxonomy" id="1975077"/>
    <lineage>
        <taxon>Bacteria</taxon>
        <taxon>Katanobacteria</taxon>
    </lineage>
</organism>
<keyword evidence="5 6" id="KW-0378">Hydrolase</keyword>
<dbReference type="NCBIfam" id="TIGR00500">
    <property type="entry name" value="met_pdase_I"/>
    <property type="match status" value="1"/>
</dbReference>
<feature type="binding site" evidence="6">
    <location>
        <position position="244"/>
    </location>
    <ligand>
        <name>a divalent metal cation</name>
        <dbReference type="ChEBI" id="CHEBI:60240"/>
        <label>1</label>
    </ligand>
</feature>
<dbReference type="InterPro" id="IPR000994">
    <property type="entry name" value="Pept_M24"/>
</dbReference>
<gene>
    <name evidence="6 9" type="primary">map</name>
    <name evidence="9" type="ORF">CO058_03915</name>
</gene>
<feature type="binding site" evidence="6">
    <location>
        <position position="94"/>
    </location>
    <ligand>
        <name>a divalent metal cation</name>
        <dbReference type="ChEBI" id="CHEBI:60240"/>
        <label>1</label>
    </ligand>
</feature>
<evidence type="ECO:0000256" key="2">
    <source>
        <dbReference type="ARBA" id="ARBA00022438"/>
    </source>
</evidence>
<evidence type="ECO:0000256" key="1">
    <source>
        <dbReference type="ARBA" id="ARBA00002521"/>
    </source>
</evidence>
<dbReference type="PRINTS" id="PR00599">
    <property type="entry name" value="MAPEPTIDASE"/>
</dbReference>
<feature type="domain" description="Peptidase M24" evidence="8">
    <location>
        <begin position="12"/>
        <end position="251"/>
    </location>
</feature>
<dbReference type="EC" id="3.4.11.18" evidence="6 7"/>
<feature type="binding site" evidence="6">
    <location>
        <position position="180"/>
    </location>
    <ligand>
        <name>a divalent metal cation</name>
        <dbReference type="ChEBI" id="CHEBI:60240"/>
        <label>2</label>
        <note>catalytic</note>
    </ligand>
</feature>
<dbReference type="InterPro" id="IPR001714">
    <property type="entry name" value="Pept_M24_MAP"/>
</dbReference>
<accession>A0A2M8EKT3</accession>
<evidence type="ECO:0000259" key="8">
    <source>
        <dbReference type="Pfam" id="PF00557"/>
    </source>
</evidence>
<evidence type="ECO:0000256" key="7">
    <source>
        <dbReference type="RuleBase" id="RU003653"/>
    </source>
</evidence>
<keyword evidence="2 6" id="KW-0031">Aminopeptidase</keyword>
<dbReference type="Pfam" id="PF00557">
    <property type="entry name" value="Peptidase_M24"/>
    <property type="match status" value="1"/>
</dbReference>
<evidence type="ECO:0000256" key="6">
    <source>
        <dbReference type="HAMAP-Rule" id="MF_01974"/>
    </source>
</evidence>
<comment type="caution">
    <text evidence="9">The sequence shown here is derived from an EMBL/GenBank/DDBJ whole genome shotgun (WGS) entry which is preliminary data.</text>
</comment>
<dbReference type="InterPro" id="IPR002467">
    <property type="entry name" value="Pept_M24A_MAP1"/>
</dbReference>
<feature type="binding site" evidence="6">
    <location>
        <position position="187"/>
    </location>
    <ligand>
        <name>substrate</name>
    </ligand>
</feature>
<dbReference type="PANTHER" id="PTHR43330">
    <property type="entry name" value="METHIONINE AMINOPEPTIDASE"/>
    <property type="match status" value="1"/>
</dbReference>
<protein>
    <recommendedName>
        <fullName evidence="6 7">Methionine aminopeptidase</fullName>
        <shortName evidence="6">MAP</shortName>
        <shortName evidence="6">MetAP</shortName>
        <ecNumber evidence="6 7">3.4.11.18</ecNumber>
    </recommendedName>
    <alternativeName>
        <fullName evidence="6">Peptidase M</fullName>
    </alternativeName>
</protein>
<evidence type="ECO:0000256" key="5">
    <source>
        <dbReference type="ARBA" id="ARBA00022801"/>
    </source>
</evidence>
<name>A0A2M8EKT3_UNCKA</name>
<comment type="catalytic activity">
    <reaction evidence="6 7">
        <text>Release of N-terminal amino acids, preferentially methionine, from peptides and arylamides.</text>
        <dbReference type="EC" id="3.4.11.18"/>
    </reaction>
</comment>
<dbReference type="InterPro" id="IPR036005">
    <property type="entry name" value="Creatinase/aminopeptidase-like"/>
</dbReference>
<evidence type="ECO:0000313" key="9">
    <source>
        <dbReference type="EMBL" id="PJC23354.1"/>
    </source>
</evidence>